<feature type="domain" description="RNase H type-1" evidence="1">
    <location>
        <begin position="147"/>
        <end position="185"/>
    </location>
</feature>
<dbReference type="AlphaFoldDB" id="A0A371FBE4"/>
<dbReference type="InterPro" id="IPR036397">
    <property type="entry name" value="RNaseH_sf"/>
</dbReference>
<keyword evidence="3" id="KW-1185">Reference proteome</keyword>
<dbReference type="OrthoDB" id="1730596at2759"/>
<evidence type="ECO:0000313" key="2">
    <source>
        <dbReference type="EMBL" id="RDX75443.1"/>
    </source>
</evidence>
<dbReference type="GO" id="GO:0003676">
    <property type="term" value="F:nucleic acid binding"/>
    <property type="evidence" value="ECO:0007669"/>
    <property type="project" value="InterPro"/>
</dbReference>
<dbReference type="PANTHER" id="PTHR48475">
    <property type="entry name" value="RIBONUCLEASE H"/>
    <property type="match status" value="1"/>
</dbReference>
<dbReference type="Gene3D" id="3.30.420.10">
    <property type="entry name" value="Ribonuclease H-like superfamily/Ribonuclease H"/>
    <property type="match status" value="1"/>
</dbReference>
<dbReference type="PANTHER" id="PTHR48475:SF1">
    <property type="entry name" value="RNASE H TYPE-1 DOMAIN-CONTAINING PROTEIN"/>
    <property type="match status" value="1"/>
</dbReference>
<dbReference type="GO" id="GO:0004523">
    <property type="term" value="F:RNA-DNA hybrid ribonuclease activity"/>
    <property type="evidence" value="ECO:0007669"/>
    <property type="project" value="InterPro"/>
</dbReference>
<evidence type="ECO:0000259" key="1">
    <source>
        <dbReference type="Pfam" id="PF13456"/>
    </source>
</evidence>
<name>A0A371FBE4_MUCPR</name>
<dbReference type="Pfam" id="PF13456">
    <property type="entry name" value="RVT_3"/>
    <property type="match status" value="1"/>
</dbReference>
<dbReference type="InterPro" id="IPR002156">
    <property type="entry name" value="RNaseH_domain"/>
</dbReference>
<comment type="caution">
    <text evidence="2">The sequence shown here is derived from an EMBL/GenBank/DDBJ whole genome shotgun (WGS) entry which is preliminary data.</text>
</comment>
<proteinExistence type="predicted"/>
<evidence type="ECO:0000313" key="3">
    <source>
        <dbReference type="Proteomes" id="UP000257109"/>
    </source>
</evidence>
<dbReference type="EMBL" id="QJKJ01009837">
    <property type="protein sequence ID" value="RDX75443.1"/>
    <property type="molecule type" value="Genomic_DNA"/>
</dbReference>
<feature type="non-terminal residue" evidence="2">
    <location>
        <position position="1"/>
    </location>
</feature>
<reference evidence="2" key="1">
    <citation type="submission" date="2018-05" db="EMBL/GenBank/DDBJ databases">
        <title>Draft genome of Mucuna pruriens seed.</title>
        <authorList>
            <person name="Nnadi N.E."/>
            <person name="Vos R."/>
            <person name="Hasami M.H."/>
            <person name="Devisetty U.K."/>
            <person name="Aguiy J.C."/>
        </authorList>
    </citation>
    <scope>NUCLEOTIDE SEQUENCE [LARGE SCALE GENOMIC DNA]</scope>
    <source>
        <strain evidence="2">JCA_2017</strain>
    </source>
</reference>
<accession>A0A371FBE4</accession>
<dbReference type="Proteomes" id="UP000257109">
    <property type="component" value="Unassembled WGS sequence"/>
</dbReference>
<organism evidence="2 3">
    <name type="scientific">Mucuna pruriens</name>
    <name type="common">Velvet bean</name>
    <name type="synonym">Dolichos pruriens</name>
    <dbReference type="NCBI Taxonomy" id="157652"/>
    <lineage>
        <taxon>Eukaryota</taxon>
        <taxon>Viridiplantae</taxon>
        <taxon>Streptophyta</taxon>
        <taxon>Embryophyta</taxon>
        <taxon>Tracheophyta</taxon>
        <taxon>Spermatophyta</taxon>
        <taxon>Magnoliopsida</taxon>
        <taxon>eudicotyledons</taxon>
        <taxon>Gunneridae</taxon>
        <taxon>Pentapetalae</taxon>
        <taxon>rosids</taxon>
        <taxon>fabids</taxon>
        <taxon>Fabales</taxon>
        <taxon>Fabaceae</taxon>
        <taxon>Papilionoideae</taxon>
        <taxon>50 kb inversion clade</taxon>
        <taxon>NPAAA clade</taxon>
        <taxon>indigoferoid/millettioid clade</taxon>
        <taxon>Phaseoleae</taxon>
        <taxon>Mucuna</taxon>
    </lineage>
</organism>
<gene>
    <name evidence="2" type="ORF">CR513_44668</name>
</gene>
<sequence length="203" mass="23047">MDCPLASKDDWRGVDCPLTSNELKELHRNMQLMNCLMLLRISFCNGEFKVHIVLVGLGVDYMTSLASSEVVMGPVWLHALSHDFLPDIVDGVTTSVHSSRPPAPTYLLFDKEIKVYVVLAKAWEDRFGVPHQVKKLKVYLDSALETCDTKLIPYHNHVKEMIEYLDMITFHHVPREENQMANALTTLSAMVQVNEGQEVTIHV</sequence>
<protein>
    <recommendedName>
        <fullName evidence="1">RNase H type-1 domain-containing protein</fullName>
    </recommendedName>
</protein>